<feature type="transmembrane region" description="Helical" evidence="10">
    <location>
        <begin position="426"/>
        <end position="445"/>
    </location>
</feature>
<protein>
    <submittedName>
        <fullName evidence="12">Major facilitator superfamily transporter</fullName>
    </submittedName>
</protein>
<feature type="transmembrane region" description="Helical" evidence="10">
    <location>
        <begin position="192"/>
        <end position="214"/>
    </location>
</feature>
<dbReference type="PANTHER" id="PTHR23501:SF201">
    <property type="entry name" value="MFS AFLATOXIN EFFLUX PUMP"/>
    <property type="match status" value="1"/>
</dbReference>
<evidence type="ECO:0000256" key="4">
    <source>
        <dbReference type="ARBA" id="ARBA00022475"/>
    </source>
</evidence>
<dbReference type="SUPFAM" id="SSF103473">
    <property type="entry name" value="MFS general substrate transporter"/>
    <property type="match status" value="1"/>
</dbReference>
<feature type="transmembrane region" description="Helical" evidence="10">
    <location>
        <begin position="104"/>
        <end position="122"/>
    </location>
</feature>
<dbReference type="AlphaFoldDB" id="A0A8H6WJI4"/>
<dbReference type="GO" id="GO:0005886">
    <property type="term" value="C:plasma membrane"/>
    <property type="evidence" value="ECO:0007669"/>
    <property type="project" value="UniProtKB-SubCell"/>
</dbReference>
<evidence type="ECO:0000313" key="13">
    <source>
        <dbReference type="Proteomes" id="UP000613580"/>
    </source>
</evidence>
<feature type="transmembrane region" description="Helical" evidence="10">
    <location>
        <begin position="264"/>
        <end position="285"/>
    </location>
</feature>
<proteinExistence type="inferred from homology"/>
<dbReference type="CDD" id="cd17502">
    <property type="entry name" value="MFS_Azr1_MDR_like"/>
    <property type="match status" value="1"/>
</dbReference>
<evidence type="ECO:0000256" key="3">
    <source>
        <dbReference type="ARBA" id="ARBA00022448"/>
    </source>
</evidence>
<dbReference type="OrthoDB" id="10021397at2759"/>
<reference evidence="12" key="1">
    <citation type="submission" date="2020-05" db="EMBL/GenBank/DDBJ databases">
        <title>Mycena genomes resolve the evolution of fungal bioluminescence.</title>
        <authorList>
            <person name="Tsai I.J."/>
        </authorList>
    </citation>
    <scope>NUCLEOTIDE SEQUENCE</scope>
    <source>
        <strain evidence="12">110903Hualien_Pintung</strain>
    </source>
</reference>
<keyword evidence="5 10" id="KW-0812">Transmembrane</keyword>
<feature type="transmembrane region" description="Helical" evidence="10">
    <location>
        <begin position="364"/>
        <end position="383"/>
    </location>
</feature>
<feature type="transmembrane region" description="Helical" evidence="10">
    <location>
        <begin position="134"/>
        <end position="155"/>
    </location>
</feature>
<evidence type="ECO:0000256" key="8">
    <source>
        <dbReference type="ARBA" id="ARBA00023180"/>
    </source>
</evidence>
<dbReference type="FunFam" id="1.20.1250.20:FF:000489">
    <property type="entry name" value="MFS general substrate transporter"/>
    <property type="match status" value="1"/>
</dbReference>
<feature type="transmembrane region" description="Helical" evidence="10">
    <location>
        <begin position="496"/>
        <end position="520"/>
    </location>
</feature>
<feature type="transmembrane region" description="Helical" evidence="10">
    <location>
        <begin position="338"/>
        <end position="358"/>
    </location>
</feature>
<dbReference type="GO" id="GO:0022857">
    <property type="term" value="F:transmembrane transporter activity"/>
    <property type="evidence" value="ECO:0007669"/>
    <property type="project" value="InterPro"/>
</dbReference>
<feature type="transmembrane region" description="Helical" evidence="10">
    <location>
        <begin position="395"/>
        <end position="414"/>
    </location>
</feature>
<feature type="transmembrane region" description="Helical" evidence="10">
    <location>
        <begin position="161"/>
        <end position="180"/>
    </location>
</feature>
<evidence type="ECO:0000313" key="12">
    <source>
        <dbReference type="EMBL" id="KAF7319276.1"/>
    </source>
</evidence>
<feature type="transmembrane region" description="Helical" evidence="10">
    <location>
        <begin position="466"/>
        <end position="484"/>
    </location>
</feature>
<dbReference type="InterPro" id="IPR036259">
    <property type="entry name" value="MFS_trans_sf"/>
</dbReference>
<evidence type="ECO:0000256" key="9">
    <source>
        <dbReference type="SAM" id="MobiDB-lite"/>
    </source>
</evidence>
<dbReference type="PANTHER" id="PTHR23501">
    <property type="entry name" value="MAJOR FACILITATOR SUPERFAMILY"/>
    <property type="match status" value="1"/>
</dbReference>
<keyword evidence="6 10" id="KW-1133">Transmembrane helix</keyword>
<keyword evidence="4" id="KW-1003">Cell membrane</keyword>
<dbReference type="InterPro" id="IPR020846">
    <property type="entry name" value="MFS_dom"/>
</dbReference>
<keyword evidence="13" id="KW-1185">Reference proteome</keyword>
<evidence type="ECO:0000256" key="6">
    <source>
        <dbReference type="ARBA" id="ARBA00022989"/>
    </source>
</evidence>
<feature type="transmembrane region" description="Helical" evidence="10">
    <location>
        <begin position="305"/>
        <end position="326"/>
    </location>
</feature>
<dbReference type="FunFam" id="1.20.1250.20:FF:000196">
    <property type="entry name" value="MFS toxin efflux pump (AflT)"/>
    <property type="match status" value="1"/>
</dbReference>
<comment type="caution">
    <text evidence="12">The sequence shown here is derived from an EMBL/GenBank/DDBJ whole genome shotgun (WGS) entry which is preliminary data.</text>
</comment>
<dbReference type="InterPro" id="IPR011701">
    <property type="entry name" value="MFS"/>
</dbReference>
<accession>A0A8H6WJI4</accession>
<evidence type="ECO:0000256" key="7">
    <source>
        <dbReference type="ARBA" id="ARBA00023136"/>
    </source>
</evidence>
<evidence type="ECO:0000256" key="10">
    <source>
        <dbReference type="SAM" id="Phobius"/>
    </source>
</evidence>
<dbReference type="EMBL" id="JACAZE010000003">
    <property type="protein sequence ID" value="KAF7319276.1"/>
    <property type="molecule type" value="Genomic_DNA"/>
</dbReference>
<dbReference type="PROSITE" id="PS50850">
    <property type="entry name" value="MFS"/>
    <property type="match status" value="1"/>
</dbReference>
<feature type="transmembrane region" description="Helical" evidence="10">
    <location>
        <begin position="234"/>
        <end position="252"/>
    </location>
</feature>
<dbReference type="Pfam" id="PF07690">
    <property type="entry name" value="MFS_1"/>
    <property type="match status" value="1"/>
</dbReference>
<feature type="compositionally biased region" description="Basic and acidic residues" evidence="9">
    <location>
        <begin position="1"/>
        <end position="10"/>
    </location>
</feature>
<evidence type="ECO:0000259" key="11">
    <source>
        <dbReference type="PROSITE" id="PS50850"/>
    </source>
</evidence>
<evidence type="ECO:0000256" key="2">
    <source>
        <dbReference type="ARBA" id="ARBA00007520"/>
    </source>
</evidence>
<organism evidence="12 13">
    <name type="scientific">Mycena chlorophos</name>
    <name type="common">Agaric fungus</name>
    <name type="synonym">Agaricus chlorophos</name>
    <dbReference type="NCBI Taxonomy" id="658473"/>
    <lineage>
        <taxon>Eukaryota</taxon>
        <taxon>Fungi</taxon>
        <taxon>Dikarya</taxon>
        <taxon>Basidiomycota</taxon>
        <taxon>Agaricomycotina</taxon>
        <taxon>Agaricomycetes</taxon>
        <taxon>Agaricomycetidae</taxon>
        <taxon>Agaricales</taxon>
        <taxon>Marasmiineae</taxon>
        <taxon>Mycenaceae</taxon>
        <taxon>Mycena</taxon>
    </lineage>
</organism>
<keyword evidence="7 10" id="KW-0472">Membrane</keyword>
<keyword evidence="8" id="KW-0325">Glycoprotein</keyword>
<keyword evidence="3" id="KW-0813">Transport</keyword>
<comment type="similarity">
    <text evidence="2">Belongs to the major facilitator superfamily. TCR/Tet family.</text>
</comment>
<sequence>MLEDQPEKSDVVVGPETDAASAKEDTQDEFPHGFKLALLMIALCLSVFLVALDITIIATAIPRITDEFDSLGDVGWYGSAYLLALAATQLLYGKFYSFFNIKWVYIAAVVLFEIGSAVCGAAPSSDALIGGRAIAGLGCAGIFSGGMIILAHSVTLEKRPLYTGAVGSMFGIASVAGPLMGGAFTDKVTWRWCFYINLPIGAVTLFVMVFFFHVPESAKRERRKISSLWQFDPLGTLVFIPAIISLLLALQWGGSKYAWSNGRIIALFVVFGVLIIAFVAIQLWMKDDATVPPKVFMVRSMWSGALFLLCVGAGYLIIVFYLPIWFQAIKNVSPVRSGIDNIPLLLSVVVGSIFSGALVTVTGYYTPFMILSTVLMTVGAGLLSTFTTTTSTGHWIGYQICFGLGVGVGLQQPIIAAQNVLPLAQVPLGTSLVMFAQTIGGALFISSAENVFTNKLIAGIEKQVPGVSPLVVINAGATELASVIDKADLPAVLHVYNHALVSAFTVSVAMCGISLVASLAMEWKSIKGKKLEMVAA</sequence>
<gene>
    <name evidence="12" type="ORF">HMN09_00265100</name>
</gene>
<feature type="domain" description="Major facilitator superfamily (MFS) profile" evidence="11">
    <location>
        <begin position="39"/>
        <end position="526"/>
    </location>
</feature>
<feature type="transmembrane region" description="Helical" evidence="10">
    <location>
        <begin position="74"/>
        <end position="92"/>
    </location>
</feature>
<name>A0A8H6WJI4_MYCCL</name>
<feature type="transmembrane region" description="Helical" evidence="10">
    <location>
        <begin position="36"/>
        <end position="62"/>
    </location>
</feature>
<evidence type="ECO:0000256" key="5">
    <source>
        <dbReference type="ARBA" id="ARBA00022692"/>
    </source>
</evidence>
<comment type="subcellular location">
    <subcellularLocation>
        <location evidence="1">Cell membrane</location>
        <topology evidence="1">Multi-pass membrane protein</topology>
    </subcellularLocation>
</comment>
<feature type="region of interest" description="Disordered" evidence="9">
    <location>
        <begin position="1"/>
        <end position="25"/>
    </location>
</feature>
<dbReference type="Proteomes" id="UP000613580">
    <property type="component" value="Unassembled WGS sequence"/>
</dbReference>
<dbReference type="FunFam" id="1.20.1720.10:FF:000012">
    <property type="entry name" value="MFS toxin efflux pump (AflT)"/>
    <property type="match status" value="1"/>
</dbReference>
<dbReference type="Gene3D" id="1.20.1250.20">
    <property type="entry name" value="MFS general substrate transporter like domains"/>
    <property type="match status" value="2"/>
</dbReference>
<evidence type="ECO:0000256" key="1">
    <source>
        <dbReference type="ARBA" id="ARBA00004651"/>
    </source>
</evidence>